<dbReference type="AlphaFoldDB" id="A0A1S1P6J8"/>
<reference evidence="1 2" key="1">
    <citation type="submission" date="2016-10" db="EMBL/GenBank/DDBJ databases">
        <title>Draft genome sequence of Methylobacterium extorquens CP3, a seed endophyte of Crotalaria pumila with plant growth-promoting and metal tolerance properties.</title>
        <authorList>
            <person name="Sanchez-Lopez A.S."/>
            <person name="Van Hamme J.D."/>
            <person name="Thijs S."/>
            <person name="Mcammond B.M."/>
            <person name="Stevens V."/>
            <person name="Gonzalez-Chavez M.D.C."/>
            <person name="Vangronsveld J."/>
        </authorList>
    </citation>
    <scope>NUCLEOTIDE SEQUENCE [LARGE SCALE GENOMIC DNA]</scope>
    <source>
        <strain evidence="1 2">CP3</strain>
    </source>
</reference>
<dbReference type="EMBL" id="MNAO01000101">
    <property type="protein sequence ID" value="OHV16675.1"/>
    <property type="molecule type" value="Genomic_DNA"/>
</dbReference>
<gene>
    <name evidence="1" type="ORF">BK022_10525</name>
</gene>
<proteinExistence type="predicted"/>
<evidence type="ECO:0000313" key="1">
    <source>
        <dbReference type="EMBL" id="OHV16675.1"/>
    </source>
</evidence>
<sequence length="72" mass="7542">MPYTVEITLADPPSSEDGLPIYPLSESFDTLADAKEAAADHIAKLGQPPSTVMFTVMDRDGVTVATGDDSAT</sequence>
<accession>A0A1S1P6J8</accession>
<name>A0A1S1P6J8_METEX</name>
<dbReference type="Proteomes" id="UP000180215">
    <property type="component" value="Unassembled WGS sequence"/>
</dbReference>
<protein>
    <submittedName>
        <fullName evidence="1">Uncharacterized protein</fullName>
    </submittedName>
</protein>
<comment type="caution">
    <text evidence="1">The sequence shown here is derived from an EMBL/GenBank/DDBJ whole genome shotgun (WGS) entry which is preliminary data.</text>
</comment>
<evidence type="ECO:0000313" key="2">
    <source>
        <dbReference type="Proteomes" id="UP000180215"/>
    </source>
</evidence>
<organism evidence="1 2">
    <name type="scientific">Methylorubrum extorquens</name>
    <name type="common">Methylobacterium dichloromethanicum</name>
    <name type="synonym">Methylobacterium extorquens</name>
    <dbReference type="NCBI Taxonomy" id="408"/>
    <lineage>
        <taxon>Bacteria</taxon>
        <taxon>Pseudomonadati</taxon>
        <taxon>Pseudomonadota</taxon>
        <taxon>Alphaproteobacteria</taxon>
        <taxon>Hyphomicrobiales</taxon>
        <taxon>Methylobacteriaceae</taxon>
        <taxon>Methylorubrum</taxon>
    </lineage>
</organism>